<dbReference type="SUPFAM" id="SSF158442">
    <property type="entry name" value="DsbB-like"/>
    <property type="match status" value="1"/>
</dbReference>
<dbReference type="Proteomes" id="UP000268016">
    <property type="component" value="Unassembled WGS sequence"/>
</dbReference>
<accession>A0A3N2R958</accession>
<dbReference type="EMBL" id="RDRB01000001">
    <property type="protein sequence ID" value="ROU04002.1"/>
    <property type="molecule type" value="Genomic_DNA"/>
</dbReference>
<evidence type="ECO:0000256" key="4">
    <source>
        <dbReference type="ARBA" id="ARBA00023136"/>
    </source>
</evidence>
<dbReference type="RefSeq" id="WP_123640378.1">
    <property type="nucleotide sequence ID" value="NZ_ML119081.1"/>
</dbReference>
<proteinExistence type="predicted"/>
<comment type="caution">
    <text evidence="6">The sequence shown here is derived from an EMBL/GenBank/DDBJ whole genome shotgun (WGS) entry which is preliminary data.</text>
</comment>
<sequence>MTERQLVLLATAGSFVLLAGAFGFQALGYAPCKLCLWQRWPHAAAILFGVLALTILPLRPAAVLGALAALTTGAFGVYHTGVERGWWEGPASCSSSGGGLSGLSAESLLPGSAAVDPVVMCDEVAWQVLGLSMASWNASASFALAVIWFFAATARRPA</sequence>
<feature type="transmembrane region" description="Helical" evidence="5">
    <location>
        <begin position="39"/>
        <end position="56"/>
    </location>
</feature>
<keyword evidence="7" id="KW-1185">Reference proteome</keyword>
<dbReference type="OrthoDB" id="9808637at2"/>
<evidence type="ECO:0000313" key="7">
    <source>
        <dbReference type="Proteomes" id="UP000268016"/>
    </source>
</evidence>
<dbReference type="AlphaFoldDB" id="A0A3N2R958"/>
<feature type="transmembrane region" description="Helical" evidence="5">
    <location>
        <begin position="63"/>
        <end position="81"/>
    </location>
</feature>
<organism evidence="6 7">
    <name type="scientific">Histidinibacterium lentulum</name>
    <dbReference type="NCBI Taxonomy" id="2480588"/>
    <lineage>
        <taxon>Bacteria</taxon>
        <taxon>Pseudomonadati</taxon>
        <taxon>Pseudomonadota</taxon>
        <taxon>Alphaproteobacteria</taxon>
        <taxon>Rhodobacterales</taxon>
        <taxon>Paracoccaceae</taxon>
        <taxon>Histidinibacterium</taxon>
    </lineage>
</organism>
<evidence type="ECO:0000256" key="2">
    <source>
        <dbReference type="ARBA" id="ARBA00022692"/>
    </source>
</evidence>
<dbReference type="InterPro" id="IPR003752">
    <property type="entry name" value="DiS_bond_form_DsbB/BdbC"/>
</dbReference>
<dbReference type="Gene3D" id="1.20.1550.10">
    <property type="entry name" value="DsbB-like"/>
    <property type="match status" value="1"/>
</dbReference>
<dbReference type="InterPro" id="IPR024199">
    <property type="entry name" value="Uncharacterised_DsbB"/>
</dbReference>
<evidence type="ECO:0000256" key="3">
    <source>
        <dbReference type="ARBA" id="ARBA00022989"/>
    </source>
</evidence>
<dbReference type="GO" id="GO:0015035">
    <property type="term" value="F:protein-disulfide reductase activity"/>
    <property type="evidence" value="ECO:0007669"/>
    <property type="project" value="InterPro"/>
</dbReference>
<gene>
    <name evidence="6" type="ORF">EAT49_00945</name>
</gene>
<dbReference type="InterPro" id="IPR023380">
    <property type="entry name" value="DsbB-like_sf"/>
</dbReference>
<name>A0A3N2R958_9RHOB</name>
<evidence type="ECO:0000256" key="5">
    <source>
        <dbReference type="SAM" id="Phobius"/>
    </source>
</evidence>
<keyword evidence="2 5" id="KW-0812">Transmembrane</keyword>
<dbReference type="PIRSF" id="PIRSF033913">
    <property type="entry name" value="S-S_format_DsbB"/>
    <property type="match status" value="1"/>
</dbReference>
<evidence type="ECO:0000313" key="6">
    <source>
        <dbReference type="EMBL" id="ROU04002.1"/>
    </source>
</evidence>
<dbReference type="GO" id="GO:0016020">
    <property type="term" value="C:membrane"/>
    <property type="evidence" value="ECO:0007669"/>
    <property type="project" value="UniProtKB-SubCell"/>
</dbReference>
<keyword evidence="3 5" id="KW-1133">Transmembrane helix</keyword>
<feature type="transmembrane region" description="Helical" evidence="5">
    <location>
        <begin position="134"/>
        <end position="154"/>
    </location>
</feature>
<evidence type="ECO:0000256" key="1">
    <source>
        <dbReference type="ARBA" id="ARBA00004141"/>
    </source>
</evidence>
<dbReference type="GO" id="GO:0006457">
    <property type="term" value="P:protein folding"/>
    <property type="evidence" value="ECO:0007669"/>
    <property type="project" value="InterPro"/>
</dbReference>
<protein>
    <submittedName>
        <fullName evidence="6">Disulfide bond formation protein B</fullName>
    </submittedName>
</protein>
<keyword evidence="4 5" id="KW-0472">Membrane</keyword>
<comment type="subcellular location">
    <subcellularLocation>
        <location evidence="1">Membrane</location>
        <topology evidence="1">Multi-pass membrane protein</topology>
    </subcellularLocation>
</comment>
<dbReference type="Pfam" id="PF02600">
    <property type="entry name" value="DsbB"/>
    <property type="match status" value="1"/>
</dbReference>
<reference evidence="6 7" key="1">
    <citation type="submission" date="2018-10" db="EMBL/GenBank/DDBJ databases">
        <title>Histidinibacterium lentulum gen. nov., sp. nov., a marine bacterium from the culture broth of Picochlorum sp. 122.</title>
        <authorList>
            <person name="Wang G."/>
        </authorList>
    </citation>
    <scope>NUCLEOTIDE SEQUENCE [LARGE SCALE GENOMIC DNA]</scope>
    <source>
        <strain evidence="6 7">B17</strain>
    </source>
</reference>